<feature type="compositionally biased region" description="Polar residues" evidence="1">
    <location>
        <begin position="125"/>
        <end position="142"/>
    </location>
</feature>
<proteinExistence type="predicted"/>
<dbReference type="AlphaFoldDB" id="A0ABD2I5N5"/>
<name>A0ABD2I5N5_HETSC</name>
<dbReference type="PROSITE" id="PS51257">
    <property type="entry name" value="PROKAR_LIPOPROTEIN"/>
    <property type="match status" value="1"/>
</dbReference>
<keyword evidence="4" id="KW-1185">Reference proteome</keyword>
<keyword evidence="2" id="KW-0812">Transmembrane</keyword>
<protein>
    <recommendedName>
        <fullName evidence="5">Gland protein</fullName>
    </recommendedName>
</protein>
<evidence type="ECO:0000313" key="3">
    <source>
        <dbReference type="EMBL" id="KAL3072495.1"/>
    </source>
</evidence>
<feature type="region of interest" description="Disordered" evidence="1">
    <location>
        <begin position="75"/>
        <end position="142"/>
    </location>
</feature>
<feature type="compositionally biased region" description="Polar residues" evidence="1">
    <location>
        <begin position="97"/>
        <end position="106"/>
    </location>
</feature>
<gene>
    <name evidence="3" type="ORF">niasHS_017469</name>
</gene>
<sequence>MDEEVKQQLGLIKGQPKLFSTILWLHNNNLTMFGCLSKGLLMLFLSIFALIRLNEAQYTAPGAYYVYAPGYNFNPPPPGPGGPGTVGKRNAEAPANETANGTTMTKRSALATEAHINGTEKTKRSAGTVQIGNGRGNATEQQ</sequence>
<evidence type="ECO:0000313" key="4">
    <source>
        <dbReference type="Proteomes" id="UP001620645"/>
    </source>
</evidence>
<reference evidence="3 4" key="1">
    <citation type="submission" date="2024-10" db="EMBL/GenBank/DDBJ databases">
        <authorList>
            <person name="Kim D."/>
        </authorList>
    </citation>
    <scope>NUCLEOTIDE SEQUENCE [LARGE SCALE GENOMIC DNA]</scope>
    <source>
        <strain evidence="3">Taebaek</strain>
    </source>
</reference>
<feature type="transmembrane region" description="Helical" evidence="2">
    <location>
        <begin position="30"/>
        <end position="51"/>
    </location>
</feature>
<accession>A0ABD2I5N5</accession>
<dbReference type="EMBL" id="JBICCN010000373">
    <property type="protein sequence ID" value="KAL3072495.1"/>
    <property type="molecule type" value="Genomic_DNA"/>
</dbReference>
<evidence type="ECO:0000256" key="1">
    <source>
        <dbReference type="SAM" id="MobiDB-lite"/>
    </source>
</evidence>
<dbReference type="Proteomes" id="UP001620645">
    <property type="component" value="Unassembled WGS sequence"/>
</dbReference>
<keyword evidence="2" id="KW-1133">Transmembrane helix</keyword>
<comment type="caution">
    <text evidence="3">The sequence shown here is derived from an EMBL/GenBank/DDBJ whole genome shotgun (WGS) entry which is preliminary data.</text>
</comment>
<evidence type="ECO:0000256" key="2">
    <source>
        <dbReference type="SAM" id="Phobius"/>
    </source>
</evidence>
<evidence type="ECO:0008006" key="5">
    <source>
        <dbReference type="Google" id="ProtNLM"/>
    </source>
</evidence>
<keyword evidence="2" id="KW-0472">Membrane</keyword>
<organism evidence="3 4">
    <name type="scientific">Heterodera schachtii</name>
    <name type="common">Sugarbeet cyst nematode worm</name>
    <name type="synonym">Tylenchus schachtii</name>
    <dbReference type="NCBI Taxonomy" id="97005"/>
    <lineage>
        <taxon>Eukaryota</taxon>
        <taxon>Metazoa</taxon>
        <taxon>Ecdysozoa</taxon>
        <taxon>Nematoda</taxon>
        <taxon>Chromadorea</taxon>
        <taxon>Rhabditida</taxon>
        <taxon>Tylenchina</taxon>
        <taxon>Tylenchomorpha</taxon>
        <taxon>Tylenchoidea</taxon>
        <taxon>Heteroderidae</taxon>
        <taxon>Heteroderinae</taxon>
        <taxon>Heterodera</taxon>
    </lineage>
</organism>